<evidence type="ECO:0000259" key="8">
    <source>
        <dbReference type="Pfam" id="PF00520"/>
    </source>
</evidence>
<keyword evidence="10" id="KW-1185">Reference proteome</keyword>
<organism evidence="9 10">
    <name type="scientific">Monoraphidium neglectum</name>
    <dbReference type="NCBI Taxonomy" id="145388"/>
    <lineage>
        <taxon>Eukaryota</taxon>
        <taxon>Viridiplantae</taxon>
        <taxon>Chlorophyta</taxon>
        <taxon>core chlorophytes</taxon>
        <taxon>Chlorophyceae</taxon>
        <taxon>CS clade</taxon>
        <taxon>Sphaeropleales</taxon>
        <taxon>Selenastraceae</taxon>
        <taxon>Monoraphidium</taxon>
    </lineage>
</organism>
<dbReference type="GeneID" id="25734015"/>
<keyword evidence="3" id="KW-0631">Potassium channel</keyword>
<evidence type="ECO:0000313" key="9">
    <source>
        <dbReference type="EMBL" id="KIY91692.1"/>
    </source>
</evidence>
<dbReference type="GO" id="GO:0034702">
    <property type="term" value="C:monoatomic ion channel complex"/>
    <property type="evidence" value="ECO:0007669"/>
    <property type="project" value="UniProtKB-KW"/>
</dbReference>
<feature type="domain" description="Ion transport" evidence="8">
    <location>
        <begin position="2"/>
        <end position="104"/>
    </location>
</feature>
<evidence type="ECO:0000256" key="2">
    <source>
        <dbReference type="ARBA" id="ARBA00022692"/>
    </source>
</evidence>
<evidence type="ECO:0000256" key="3">
    <source>
        <dbReference type="ARBA" id="ARBA00022826"/>
    </source>
</evidence>
<feature type="transmembrane region" description="Helical" evidence="7">
    <location>
        <begin position="54"/>
        <end position="70"/>
    </location>
</feature>
<evidence type="ECO:0000256" key="1">
    <source>
        <dbReference type="ARBA" id="ARBA00004141"/>
    </source>
</evidence>
<evidence type="ECO:0000313" key="10">
    <source>
        <dbReference type="Proteomes" id="UP000054498"/>
    </source>
</evidence>
<dbReference type="PANTHER" id="PTHR45743">
    <property type="entry name" value="POTASSIUM CHANNEL AKT1"/>
    <property type="match status" value="1"/>
</dbReference>
<dbReference type="InterPro" id="IPR045319">
    <property type="entry name" value="KAT/AKT"/>
</dbReference>
<protein>
    <submittedName>
        <fullName evidence="9">Potassium channel AKT2/3</fullName>
    </submittedName>
</protein>
<feature type="transmembrane region" description="Helical" evidence="7">
    <location>
        <begin position="6"/>
        <end position="26"/>
    </location>
</feature>
<reference evidence="9 10" key="1">
    <citation type="journal article" date="2013" name="BMC Genomics">
        <title>Reconstruction of the lipid metabolism for the microalga Monoraphidium neglectum from its genome sequence reveals characteristics suitable for biofuel production.</title>
        <authorList>
            <person name="Bogen C."/>
            <person name="Al-Dilaimi A."/>
            <person name="Albersmeier A."/>
            <person name="Wichmann J."/>
            <person name="Grundmann M."/>
            <person name="Rupp O."/>
            <person name="Lauersen K.J."/>
            <person name="Blifernez-Klassen O."/>
            <person name="Kalinowski J."/>
            <person name="Goesmann A."/>
            <person name="Mussgnug J.H."/>
            <person name="Kruse O."/>
        </authorList>
    </citation>
    <scope>NUCLEOTIDE SEQUENCE [LARGE SCALE GENOMIC DNA]</scope>
    <source>
        <strain evidence="9 10">SAG 48.87</strain>
    </source>
</reference>
<dbReference type="GO" id="GO:0005249">
    <property type="term" value="F:voltage-gated potassium channel activity"/>
    <property type="evidence" value="ECO:0007669"/>
    <property type="project" value="InterPro"/>
</dbReference>
<evidence type="ECO:0000256" key="6">
    <source>
        <dbReference type="ARBA" id="ARBA00023136"/>
    </source>
</evidence>
<dbReference type="Gene3D" id="1.10.287.70">
    <property type="match status" value="1"/>
</dbReference>
<keyword evidence="4" id="KW-0813">Transport</keyword>
<sequence length="188" mass="21534">MVITLTRNLAYVIFLLHWASCAYYFIGRQTGDLGPNTWYGQHDKLKNLGLAERYIYTFYWSIVTFATLGYGDLTPFNTVEVIFTIVFVTINIVTWAYILGTITLLVTRQDEEIGQYRDRMQALVSYCDSNNLPGLLRLHMSLQGEATSDEAVLAVFPTSIRRRILRTLYREPLDACYLFQVSRDGAGC</sequence>
<name>A0A0D2IUU6_9CHLO</name>
<keyword evidence="6 7" id="KW-0472">Membrane</keyword>
<evidence type="ECO:0000256" key="7">
    <source>
        <dbReference type="SAM" id="Phobius"/>
    </source>
</evidence>
<keyword evidence="4" id="KW-0406">Ion transport</keyword>
<keyword evidence="5 7" id="KW-1133">Transmembrane helix</keyword>
<evidence type="ECO:0000256" key="5">
    <source>
        <dbReference type="ARBA" id="ARBA00022989"/>
    </source>
</evidence>
<dbReference type="Pfam" id="PF00520">
    <property type="entry name" value="Ion_trans"/>
    <property type="match status" value="1"/>
</dbReference>
<proteinExistence type="predicted"/>
<dbReference type="KEGG" id="mng:MNEG_16272"/>
<keyword evidence="2 7" id="KW-0812">Transmembrane</keyword>
<dbReference type="InterPro" id="IPR005821">
    <property type="entry name" value="Ion_trans_dom"/>
</dbReference>
<dbReference type="SUPFAM" id="SSF81324">
    <property type="entry name" value="Voltage-gated potassium channels"/>
    <property type="match status" value="1"/>
</dbReference>
<dbReference type="RefSeq" id="XP_013890712.1">
    <property type="nucleotide sequence ID" value="XM_014035258.1"/>
</dbReference>
<keyword evidence="3" id="KW-0633">Potassium transport</keyword>
<comment type="subcellular location">
    <subcellularLocation>
        <location evidence="1">Membrane</location>
        <topology evidence="1">Multi-pass membrane protein</topology>
    </subcellularLocation>
</comment>
<dbReference type="EMBL" id="KK106395">
    <property type="protein sequence ID" value="KIY91692.1"/>
    <property type="molecule type" value="Genomic_DNA"/>
</dbReference>
<gene>
    <name evidence="9" type="ORF">MNEG_16272</name>
</gene>
<keyword evidence="4" id="KW-0851">Voltage-gated channel</keyword>
<keyword evidence="9" id="KW-0407">Ion channel</keyword>
<accession>A0A0D2IUU6</accession>
<dbReference type="OrthoDB" id="2012993at2759"/>
<evidence type="ECO:0000256" key="4">
    <source>
        <dbReference type="ARBA" id="ARBA00022882"/>
    </source>
</evidence>
<dbReference type="Proteomes" id="UP000054498">
    <property type="component" value="Unassembled WGS sequence"/>
</dbReference>
<keyword evidence="3" id="KW-0630">Potassium</keyword>
<dbReference type="AlphaFoldDB" id="A0A0D2IUU6"/>
<feature type="transmembrane region" description="Helical" evidence="7">
    <location>
        <begin position="82"/>
        <end position="107"/>
    </location>
</feature>